<evidence type="ECO:0000313" key="1">
    <source>
        <dbReference type="EMBL" id="CEK47813.1"/>
    </source>
</evidence>
<sequence length="49" mass="5169">MLTGSYDTGLSVIGMQAESPVKSGNFVVVDTIRKTKTVHFLETATPSGP</sequence>
<dbReference type="EMBL" id="HACG01000948">
    <property type="protein sequence ID" value="CEK47813.1"/>
    <property type="molecule type" value="Transcribed_RNA"/>
</dbReference>
<name>A0A0B6XV84_9EUPU</name>
<organism evidence="1">
    <name type="scientific">Arion vulgaris</name>
    <dbReference type="NCBI Taxonomy" id="1028688"/>
    <lineage>
        <taxon>Eukaryota</taxon>
        <taxon>Metazoa</taxon>
        <taxon>Spiralia</taxon>
        <taxon>Lophotrochozoa</taxon>
        <taxon>Mollusca</taxon>
        <taxon>Gastropoda</taxon>
        <taxon>Heterobranchia</taxon>
        <taxon>Euthyneura</taxon>
        <taxon>Panpulmonata</taxon>
        <taxon>Eupulmonata</taxon>
        <taxon>Stylommatophora</taxon>
        <taxon>Helicina</taxon>
        <taxon>Arionoidea</taxon>
        <taxon>Arionidae</taxon>
        <taxon>Arion</taxon>
    </lineage>
</organism>
<reference evidence="1" key="1">
    <citation type="submission" date="2014-12" db="EMBL/GenBank/DDBJ databases">
        <title>Insight into the proteome of Arion vulgaris.</title>
        <authorList>
            <person name="Aradska J."/>
            <person name="Bulat T."/>
            <person name="Smidak R."/>
            <person name="Sarate P."/>
            <person name="Gangsoo J."/>
            <person name="Sialana F."/>
            <person name="Bilban M."/>
            <person name="Lubec G."/>
        </authorList>
    </citation>
    <scope>NUCLEOTIDE SEQUENCE</scope>
    <source>
        <tissue evidence="1">Skin</tissue>
    </source>
</reference>
<accession>A0A0B6XV84</accession>
<proteinExistence type="predicted"/>
<protein>
    <submittedName>
        <fullName evidence="1">Uncharacterized protein</fullName>
    </submittedName>
</protein>
<dbReference type="AlphaFoldDB" id="A0A0B6XV84"/>
<gene>
    <name evidence="1" type="primary">ORF2323</name>
</gene>